<keyword evidence="1" id="KW-0472">Membrane</keyword>
<evidence type="ECO:0000256" key="1">
    <source>
        <dbReference type="SAM" id="Phobius"/>
    </source>
</evidence>
<feature type="transmembrane region" description="Helical" evidence="1">
    <location>
        <begin position="12"/>
        <end position="33"/>
    </location>
</feature>
<comment type="caution">
    <text evidence="2">The sequence shown here is derived from an EMBL/GenBank/DDBJ whole genome shotgun (WGS) entry which is preliminary data.</text>
</comment>
<dbReference type="AlphaFoldDB" id="A0A5C6ER30"/>
<gene>
    <name evidence="2" type="ORF">Poly59_30940</name>
</gene>
<name>A0A5C6ER30_9BACT</name>
<feature type="transmembrane region" description="Helical" evidence="1">
    <location>
        <begin position="77"/>
        <end position="97"/>
    </location>
</feature>
<keyword evidence="1" id="KW-1133">Transmembrane helix</keyword>
<keyword evidence="3" id="KW-1185">Reference proteome</keyword>
<sequence>MSESDPIDRGTGQLLTTAGVVGGLVCGSIGTFLQWSYQTGTGWFIARWLPVALFVIGLMFLAGCVRSIRRKATWMISYTLGLFAFAFMVCPYGILWWQASTNPEIIRDLPLLDRILS</sequence>
<dbReference type="Proteomes" id="UP000317977">
    <property type="component" value="Unassembled WGS sequence"/>
</dbReference>
<evidence type="ECO:0000313" key="2">
    <source>
        <dbReference type="EMBL" id="TWU51502.1"/>
    </source>
</evidence>
<protein>
    <submittedName>
        <fullName evidence="2">Uncharacterized protein</fullName>
    </submittedName>
</protein>
<reference evidence="2 3" key="1">
    <citation type="submission" date="2019-02" db="EMBL/GenBank/DDBJ databases">
        <title>Deep-cultivation of Planctomycetes and their phenomic and genomic characterization uncovers novel biology.</title>
        <authorList>
            <person name="Wiegand S."/>
            <person name="Jogler M."/>
            <person name="Boedeker C."/>
            <person name="Pinto D."/>
            <person name="Vollmers J."/>
            <person name="Rivas-Marin E."/>
            <person name="Kohn T."/>
            <person name="Peeters S.H."/>
            <person name="Heuer A."/>
            <person name="Rast P."/>
            <person name="Oberbeckmann S."/>
            <person name="Bunk B."/>
            <person name="Jeske O."/>
            <person name="Meyerdierks A."/>
            <person name="Storesund J.E."/>
            <person name="Kallscheuer N."/>
            <person name="Luecker S."/>
            <person name="Lage O.M."/>
            <person name="Pohl T."/>
            <person name="Merkel B.J."/>
            <person name="Hornburger P."/>
            <person name="Mueller R.-W."/>
            <person name="Bruemmer F."/>
            <person name="Labrenz M."/>
            <person name="Spormann A.M."/>
            <person name="Op Den Camp H."/>
            <person name="Overmann J."/>
            <person name="Amann R."/>
            <person name="Jetten M.S.M."/>
            <person name="Mascher T."/>
            <person name="Medema M.H."/>
            <person name="Devos D.P."/>
            <person name="Kaster A.-K."/>
            <person name="Ovreas L."/>
            <person name="Rohde M."/>
            <person name="Galperin M.Y."/>
            <person name="Jogler C."/>
        </authorList>
    </citation>
    <scope>NUCLEOTIDE SEQUENCE [LARGE SCALE GENOMIC DNA]</scope>
    <source>
        <strain evidence="2 3">Poly59</strain>
    </source>
</reference>
<accession>A0A5C6ER30</accession>
<proteinExistence type="predicted"/>
<feature type="transmembrane region" description="Helical" evidence="1">
    <location>
        <begin position="45"/>
        <end position="65"/>
    </location>
</feature>
<keyword evidence="1" id="KW-0812">Transmembrane</keyword>
<evidence type="ECO:0000313" key="3">
    <source>
        <dbReference type="Proteomes" id="UP000317977"/>
    </source>
</evidence>
<organism evidence="2 3">
    <name type="scientific">Rubripirellula reticaptiva</name>
    <dbReference type="NCBI Taxonomy" id="2528013"/>
    <lineage>
        <taxon>Bacteria</taxon>
        <taxon>Pseudomonadati</taxon>
        <taxon>Planctomycetota</taxon>
        <taxon>Planctomycetia</taxon>
        <taxon>Pirellulales</taxon>
        <taxon>Pirellulaceae</taxon>
        <taxon>Rubripirellula</taxon>
    </lineage>
</organism>
<dbReference type="EMBL" id="SJPX01000003">
    <property type="protein sequence ID" value="TWU51502.1"/>
    <property type="molecule type" value="Genomic_DNA"/>
</dbReference>